<protein>
    <submittedName>
        <fullName evidence="2">Uncharacterized protein</fullName>
    </submittedName>
</protein>
<evidence type="ECO:0000313" key="2">
    <source>
        <dbReference type="EMBL" id="GLW93194.1"/>
    </source>
</evidence>
<proteinExistence type="predicted"/>
<keyword evidence="1" id="KW-0472">Membrane</keyword>
<keyword evidence="3" id="KW-1185">Reference proteome</keyword>
<evidence type="ECO:0000256" key="1">
    <source>
        <dbReference type="SAM" id="Phobius"/>
    </source>
</evidence>
<dbReference type="Proteomes" id="UP001165042">
    <property type="component" value="Unassembled WGS sequence"/>
</dbReference>
<dbReference type="EMBL" id="BSSD01000006">
    <property type="protein sequence ID" value="GLW93194.1"/>
    <property type="molecule type" value="Genomic_DNA"/>
</dbReference>
<dbReference type="AlphaFoldDB" id="A0A9W6QR98"/>
<reference evidence="2" key="1">
    <citation type="submission" date="2023-02" db="EMBL/GenBank/DDBJ databases">
        <title>Actinokineospora globicatena NBRC 15670.</title>
        <authorList>
            <person name="Ichikawa N."/>
            <person name="Sato H."/>
            <person name="Tonouchi N."/>
        </authorList>
    </citation>
    <scope>NUCLEOTIDE SEQUENCE</scope>
    <source>
        <strain evidence="2">NBRC 15670</strain>
    </source>
</reference>
<keyword evidence="1" id="KW-1133">Transmembrane helix</keyword>
<organism evidence="2 3">
    <name type="scientific">Actinokineospora globicatena</name>
    <dbReference type="NCBI Taxonomy" id="103729"/>
    <lineage>
        <taxon>Bacteria</taxon>
        <taxon>Bacillati</taxon>
        <taxon>Actinomycetota</taxon>
        <taxon>Actinomycetes</taxon>
        <taxon>Pseudonocardiales</taxon>
        <taxon>Pseudonocardiaceae</taxon>
        <taxon>Actinokineospora</taxon>
    </lineage>
</organism>
<feature type="transmembrane region" description="Helical" evidence="1">
    <location>
        <begin position="173"/>
        <end position="195"/>
    </location>
</feature>
<name>A0A9W6QR98_9PSEU</name>
<dbReference type="RefSeq" id="WP_285611559.1">
    <property type="nucleotide sequence ID" value="NZ_BSSD01000006.1"/>
</dbReference>
<accession>A0A9W6QR98</accession>
<evidence type="ECO:0000313" key="3">
    <source>
        <dbReference type="Proteomes" id="UP001165042"/>
    </source>
</evidence>
<gene>
    <name evidence="2" type="ORF">Aglo03_40100</name>
</gene>
<feature type="transmembrane region" description="Helical" evidence="1">
    <location>
        <begin position="72"/>
        <end position="93"/>
    </location>
</feature>
<feature type="transmembrane region" description="Helical" evidence="1">
    <location>
        <begin position="36"/>
        <end position="60"/>
    </location>
</feature>
<sequence length="211" mass="21845">MLRVIRVLLVGLVLPLGALAAVGGGALLMGEGRWGWGIAAFVGAVVVGVVALWGIFTMFVPGAGEEAAGIGWVSGFVLVFAAVFVGGIGVPGWMTLAGAEAVRCEVVSVDDGVWEDGVDGKYVTYSHVLACPGGYPATYHVNEQYVGTVDLLVDPDREVAPEDLRAAEFMAALGSWGGLPLAGLLVLLSAGRAIYWFRTSGPSSREPAPRS</sequence>
<keyword evidence="1" id="KW-0812">Transmembrane</keyword>
<comment type="caution">
    <text evidence="2">The sequence shown here is derived from an EMBL/GenBank/DDBJ whole genome shotgun (WGS) entry which is preliminary data.</text>
</comment>